<evidence type="ECO:0000256" key="6">
    <source>
        <dbReference type="ARBA" id="ARBA00022679"/>
    </source>
</evidence>
<reference evidence="15" key="1">
    <citation type="submission" date="2014-03" db="EMBL/GenBank/DDBJ databases">
        <title>The Genome Sequence of Puccinia striiformis f. sp. tritici PST-78.</title>
        <authorList>
            <consortium name="The Broad Institute Genome Sequencing Platform"/>
            <person name="Cuomo C."/>
            <person name="Hulbert S."/>
            <person name="Chen X."/>
            <person name="Walker B."/>
            <person name="Young S.K."/>
            <person name="Zeng Q."/>
            <person name="Gargeya S."/>
            <person name="Fitzgerald M."/>
            <person name="Haas B."/>
            <person name="Abouelleil A."/>
            <person name="Alvarado L."/>
            <person name="Arachchi H.M."/>
            <person name="Berlin A.M."/>
            <person name="Chapman S.B."/>
            <person name="Goldberg J."/>
            <person name="Griggs A."/>
            <person name="Gujja S."/>
            <person name="Hansen M."/>
            <person name="Howarth C."/>
            <person name="Imamovic A."/>
            <person name="Larimer J."/>
            <person name="McCowan C."/>
            <person name="Montmayeur A."/>
            <person name="Murphy C."/>
            <person name="Neiman D."/>
            <person name="Pearson M."/>
            <person name="Priest M."/>
            <person name="Roberts A."/>
            <person name="Saif S."/>
            <person name="Shea T."/>
            <person name="Sisk P."/>
            <person name="Sykes S."/>
            <person name="Wortman J."/>
            <person name="Nusbaum C."/>
            <person name="Birren B."/>
        </authorList>
    </citation>
    <scope>NUCLEOTIDE SEQUENCE [LARGE SCALE GENOMIC DNA]</scope>
    <source>
        <strain evidence="15">race PST-78</strain>
    </source>
</reference>
<sequence length="626" mass="68070">MMSCPSNGVKPIALLSVSNKTGLIDIARGLHQAGLRLIGSGGTAKAVRDAGLPISDVSEITGAPEMLGGRVKTLHPVVHGGILSRQTPNDLADLAAQSIHPISVVVCNLYPFSECISKTPPPTVEEAVEEVDIGGVTLLRAAAKNHERVTILCDPNDYSAFLQQCQPDGINGVKESFRKSLAVKAFSMTATYDATISSYFRIKYNSADSIATAPLEIKNELRQQAQQLTLRYGANPHQAPAQAYVTTGKLPFSVLSGSPGYINLLDALNSFALVRELSEAFQPSIPAAASFKHVSPAGVAVGTSEPLTDVEIQVFGVDGIPDLSPLAKAYARARGADRMSSFGDFLALSHTCDVSTAKIISREVSDGVVAPGYEPEALEILRKKKGGKYCVLQMDPSFQPDLIERRQVQGITLEQRRNDVKITRELFKDIVTEAKEIPESAITDLIVATLSLKYTQSNSVAYAFRGGIIGLGAGQQSRIHCTRLAGNKADLWWLRHHPKVLDMKFKKSTKRADKANAIDLYLTDAVFEDQDDEEISIERKEWENNFEEIPVRLSHIERKEWMNKLDGVALGSDAFFPFTDNVRRAAKSGVKYIAAPGGSVMDSAVFTAADQAKMVYCKTGLRLFHH</sequence>
<evidence type="ECO:0000256" key="4">
    <source>
        <dbReference type="ARBA" id="ARBA00007667"/>
    </source>
</evidence>
<proteinExistence type="inferred from homology"/>
<evidence type="ECO:0000313" key="14">
    <source>
        <dbReference type="EMBL" id="KNF06361.1"/>
    </source>
</evidence>
<comment type="pathway">
    <text evidence="2">Purine metabolism; IMP biosynthesis via de novo pathway; IMP from 5-formamido-1-(5-phospho-D-ribosyl)imidazole-4-carboxamide: step 1/1.</text>
</comment>
<dbReference type="PROSITE" id="PS51855">
    <property type="entry name" value="MGS"/>
    <property type="match status" value="1"/>
</dbReference>
<dbReference type="NCBIfam" id="NF005492">
    <property type="entry name" value="PRK07106.1"/>
    <property type="match status" value="1"/>
</dbReference>
<comment type="caution">
    <text evidence="14">The sequence shown here is derived from an EMBL/GenBank/DDBJ whole genome shotgun (WGS) entry which is preliminary data.</text>
</comment>
<evidence type="ECO:0000256" key="9">
    <source>
        <dbReference type="ARBA" id="ARBA00023268"/>
    </source>
</evidence>
<organism evidence="14 15">
    <name type="scientific">Puccinia striiformis f. sp. tritici PST-78</name>
    <dbReference type="NCBI Taxonomy" id="1165861"/>
    <lineage>
        <taxon>Eukaryota</taxon>
        <taxon>Fungi</taxon>
        <taxon>Dikarya</taxon>
        <taxon>Basidiomycota</taxon>
        <taxon>Pucciniomycotina</taxon>
        <taxon>Pucciniomycetes</taxon>
        <taxon>Pucciniales</taxon>
        <taxon>Pucciniaceae</taxon>
        <taxon>Puccinia</taxon>
    </lineage>
</organism>
<gene>
    <name evidence="14" type="ORF">PSTG_00245</name>
</gene>
<dbReference type="GO" id="GO:0003937">
    <property type="term" value="F:IMP cyclohydrolase activity"/>
    <property type="evidence" value="ECO:0007669"/>
    <property type="project" value="UniProtKB-EC"/>
</dbReference>
<dbReference type="InterPro" id="IPR016193">
    <property type="entry name" value="Cytidine_deaminase-like"/>
</dbReference>
<dbReference type="SMART" id="SM00798">
    <property type="entry name" value="AICARFT_IMPCHas"/>
    <property type="match status" value="1"/>
</dbReference>
<evidence type="ECO:0000256" key="11">
    <source>
        <dbReference type="ARBA" id="ARBA00050687"/>
    </source>
</evidence>
<dbReference type="SMART" id="SM00851">
    <property type="entry name" value="MGS"/>
    <property type="match status" value="1"/>
</dbReference>
<dbReference type="FunFam" id="3.40.50.1380:FF:000003">
    <property type="entry name" value="Bifunctional purine biosynthesis protein"/>
    <property type="match status" value="1"/>
</dbReference>
<evidence type="ECO:0000256" key="12">
    <source>
        <dbReference type="ARBA" id="ARBA00054363"/>
    </source>
</evidence>
<dbReference type="Gene3D" id="1.10.287.440">
    <property type="match status" value="1"/>
</dbReference>
<dbReference type="InterPro" id="IPR036914">
    <property type="entry name" value="MGS-like_dom_sf"/>
</dbReference>
<comment type="similarity">
    <text evidence="4">Belongs to the PurH family.</text>
</comment>
<dbReference type="FunFam" id="1.10.287.440:FF:000001">
    <property type="entry name" value="Bifunctional purine biosynthesis protein PURH"/>
    <property type="match status" value="1"/>
</dbReference>
<accession>A0A0L0W4C4</accession>
<dbReference type="PANTHER" id="PTHR11692:SF0">
    <property type="entry name" value="BIFUNCTIONAL PURINE BIOSYNTHESIS PROTEIN ATIC"/>
    <property type="match status" value="1"/>
</dbReference>
<dbReference type="AlphaFoldDB" id="A0A0L0W4C4"/>
<keyword evidence="15" id="KW-1185">Reference proteome</keyword>
<comment type="subcellular location">
    <subcellularLocation>
        <location evidence="1">Cytoplasm</location>
        <location evidence="1">Cytosol</location>
    </subcellularLocation>
</comment>
<dbReference type="FunFam" id="3.40.140.20:FF:000003">
    <property type="entry name" value="Bifunctional purine biosynthesis protein"/>
    <property type="match status" value="1"/>
</dbReference>
<keyword evidence="7" id="KW-0658">Purine biosynthesis</keyword>
<dbReference type="Pfam" id="PF02142">
    <property type="entry name" value="MGS"/>
    <property type="match status" value="1"/>
</dbReference>
<dbReference type="Gene3D" id="3.40.140.20">
    <property type="match status" value="2"/>
</dbReference>
<comment type="function">
    <text evidence="12">Bifunctional enzyme that catalyzes the last two steps of purine biosynthesis. Acts as a transformylase that incorporates a formyl group to the AMP analog AICAR (5-amino-1-(5-phospho-beta-D-ribosyl)imidazole-4-carboxamide) to produce the intermediate formyl-AICAR (FAICAR). Also catalyzes the cyclization of FAICAR to IMP.</text>
</comment>
<keyword evidence="9" id="KW-0511">Multifunctional enzyme</keyword>
<dbReference type="SUPFAM" id="SSF52335">
    <property type="entry name" value="Methylglyoxal synthase-like"/>
    <property type="match status" value="1"/>
</dbReference>
<evidence type="ECO:0000256" key="10">
    <source>
        <dbReference type="ARBA" id="ARBA00050488"/>
    </source>
</evidence>
<dbReference type="NCBIfam" id="TIGR00355">
    <property type="entry name" value="purH"/>
    <property type="match status" value="1"/>
</dbReference>
<comment type="catalytic activity">
    <reaction evidence="11">
        <text>IMP + H2O = 5-formamido-1-(5-phospho-D-ribosyl)imidazole-4-carboxamide</text>
        <dbReference type="Rhea" id="RHEA:18445"/>
        <dbReference type="ChEBI" id="CHEBI:15377"/>
        <dbReference type="ChEBI" id="CHEBI:58053"/>
        <dbReference type="ChEBI" id="CHEBI:58467"/>
        <dbReference type="EC" id="3.5.4.10"/>
    </reaction>
</comment>
<dbReference type="EMBL" id="AJIL01000003">
    <property type="protein sequence ID" value="KNF06361.1"/>
    <property type="molecule type" value="Genomic_DNA"/>
</dbReference>
<feature type="domain" description="MGS-like" evidence="13">
    <location>
        <begin position="2"/>
        <end position="153"/>
    </location>
</feature>
<evidence type="ECO:0000259" key="13">
    <source>
        <dbReference type="PROSITE" id="PS51855"/>
    </source>
</evidence>
<dbReference type="GO" id="GO:0005829">
    <property type="term" value="C:cytosol"/>
    <property type="evidence" value="ECO:0007669"/>
    <property type="project" value="UniProtKB-SubCell"/>
</dbReference>
<name>A0A0L0W4C4_9BASI</name>
<dbReference type="HAMAP" id="MF_00139">
    <property type="entry name" value="PurH"/>
    <property type="match status" value="1"/>
</dbReference>
<keyword evidence="5" id="KW-0963">Cytoplasm</keyword>
<evidence type="ECO:0000256" key="5">
    <source>
        <dbReference type="ARBA" id="ARBA00022490"/>
    </source>
</evidence>
<dbReference type="SUPFAM" id="SSF53927">
    <property type="entry name" value="Cytidine deaminase-like"/>
    <property type="match status" value="1"/>
</dbReference>
<comment type="pathway">
    <text evidence="3">Purine metabolism; IMP biosynthesis via de novo pathway; 5-formamido-1-(5-phospho-D-ribosyl)imidazole-4-carboxamide from 5-amino-1-(5-phospho-D-ribosyl)imidazole-4-carboxamide (10-formyl THF route): step 1/1.</text>
</comment>
<keyword evidence="8 14" id="KW-0378">Hydrolase</keyword>
<dbReference type="InterPro" id="IPR024050">
    <property type="entry name" value="AICAR_Tfase_insert_dom_sf"/>
</dbReference>
<dbReference type="PANTHER" id="PTHR11692">
    <property type="entry name" value="BIFUNCTIONAL PURINE BIOSYNTHESIS PROTEIN PURH"/>
    <property type="match status" value="1"/>
</dbReference>
<evidence type="ECO:0000256" key="1">
    <source>
        <dbReference type="ARBA" id="ARBA00004514"/>
    </source>
</evidence>
<dbReference type="PIRSF" id="PIRSF000414">
    <property type="entry name" value="AICARFT_IMPCHas"/>
    <property type="match status" value="1"/>
</dbReference>
<dbReference type="CDD" id="cd01421">
    <property type="entry name" value="IMPCH"/>
    <property type="match status" value="1"/>
</dbReference>
<dbReference type="Gene3D" id="3.40.50.1380">
    <property type="entry name" value="Methylglyoxal synthase-like domain"/>
    <property type="match status" value="1"/>
</dbReference>
<dbReference type="InterPro" id="IPR024051">
    <property type="entry name" value="AICAR_Tfase_dup_dom_sf"/>
</dbReference>
<dbReference type="STRING" id="1165861.A0A0L0W4C4"/>
<dbReference type="OrthoDB" id="6017153at2759"/>
<dbReference type="InterPro" id="IPR002695">
    <property type="entry name" value="PurH-like"/>
</dbReference>
<evidence type="ECO:0000313" key="15">
    <source>
        <dbReference type="Proteomes" id="UP000054564"/>
    </source>
</evidence>
<dbReference type="Pfam" id="PF01808">
    <property type="entry name" value="AICARFT_IMPCHas"/>
    <property type="match status" value="1"/>
</dbReference>
<dbReference type="UniPathway" id="UPA00074">
    <property type="reaction ID" value="UER00133"/>
</dbReference>
<evidence type="ECO:0000256" key="8">
    <source>
        <dbReference type="ARBA" id="ARBA00022801"/>
    </source>
</evidence>
<dbReference type="InterPro" id="IPR011607">
    <property type="entry name" value="MGS-like_dom"/>
</dbReference>
<evidence type="ECO:0000256" key="7">
    <source>
        <dbReference type="ARBA" id="ARBA00022755"/>
    </source>
</evidence>
<comment type="catalytic activity">
    <reaction evidence="10">
        <text>(6R)-10-formyltetrahydrofolate + 5-amino-1-(5-phospho-beta-D-ribosyl)imidazole-4-carboxamide = 5-formamido-1-(5-phospho-D-ribosyl)imidazole-4-carboxamide + (6S)-5,6,7,8-tetrahydrofolate</text>
        <dbReference type="Rhea" id="RHEA:22192"/>
        <dbReference type="ChEBI" id="CHEBI:57453"/>
        <dbReference type="ChEBI" id="CHEBI:58467"/>
        <dbReference type="ChEBI" id="CHEBI:58475"/>
        <dbReference type="ChEBI" id="CHEBI:195366"/>
        <dbReference type="EC" id="2.1.2.3"/>
    </reaction>
</comment>
<dbReference type="Proteomes" id="UP000054564">
    <property type="component" value="Unassembled WGS sequence"/>
</dbReference>
<keyword evidence="6 14" id="KW-0808">Transferase</keyword>
<evidence type="ECO:0000256" key="2">
    <source>
        <dbReference type="ARBA" id="ARBA00004844"/>
    </source>
</evidence>
<evidence type="ECO:0000256" key="3">
    <source>
        <dbReference type="ARBA" id="ARBA00004954"/>
    </source>
</evidence>
<dbReference type="GO" id="GO:0004643">
    <property type="term" value="F:phosphoribosylaminoimidazolecarboxamide formyltransferase activity"/>
    <property type="evidence" value="ECO:0007669"/>
    <property type="project" value="UniProtKB-EC"/>
</dbReference>
<dbReference type="GO" id="GO:0006189">
    <property type="term" value="P:'de novo' IMP biosynthetic process"/>
    <property type="evidence" value="ECO:0007669"/>
    <property type="project" value="UniProtKB-UniPathway"/>
</dbReference>
<protein>
    <submittedName>
        <fullName evidence="14">Phosphoribosylaminoimidazolecarboxamide formyltransferase/IMP cyclohydrolase</fullName>
    </submittedName>
</protein>